<dbReference type="EMBL" id="FQWX01000027">
    <property type="protein sequence ID" value="SHH21236.1"/>
    <property type="molecule type" value="Genomic_DNA"/>
</dbReference>
<dbReference type="STRING" id="1121321.SAMN04488530_1274"/>
<dbReference type="AlphaFoldDB" id="A0A1M5R552"/>
<evidence type="ECO:0000313" key="2">
    <source>
        <dbReference type="Proteomes" id="UP000243255"/>
    </source>
</evidence>
<evidence type="ECO:0000313" key="1">
    <source>
        <dbReference type="EMBL" id="SHH21236.1"/>
    </source>
</evidence>
<reference evidence="2" key="1">
    <citation type="submission" date="2016-11" db="EMBL/GenBank/DDBJ databases">
        <authorList>
            <person name="Varghese N."/>
            <person name="Submissions S."/>
        </authorList>
    </citation>
    <scope>NUCLEOTIDE SEQUENCE [LARGE SCALE GENOMIC DNA]</scope>
    <source>
        <strain evidence="2">DSM 2635</strain>
    </source>
</reference>
<name>A0A1M5R552_9FIRM</name>
<gene>
    <name evidence="1" type="ORF">SAMN04488530_1274</name>
</gene>
<organism evidence="1 2">
    <name type="scientific">Asaccharospora irregularis DSM 2635</name>
    <dbReference type="NCBI Taxonomy" id="1121321"/>
    <lineage>
        <taxon>Bacteria</taxon>
        <taxon>Bacillati</taxon>
        <taxon>Bacillota</taxon>
        <taxon>Clostridia</taxon>
        <taxon>Peptostreptococcales</taxon>
        <taxon>Peptostreptococcaceae</taxon>
        <taxon>Asaccharospora</taxon>
    </lineage>
</organism>
<keyword evidence="2" id="KW-1185">Reference proteome</keyword>
<proteinExistence type="predicted"/>
<dbReference type="RefSeq" id="WP_073126842.1">
    <property type="nucleotide sequence ID" value="NZ_BAABCH010000089.1"/>
</dbReference>
<accession>A0A1M5R552</accession>
<sequence length="150" mass="18331">MSNFKYKLKELFNNMSSKEVQVALKENLIITLRERLDFSEEYTEETRKEYFNNFNNYIQNLKYVMDNQMKLSNLKLNELYKITEYQSIAEILYNLEYTVEYFNNKYLEIDLHKGILIKNELRNDIKQDIEKIELFLNKLEEMDKGNDYTK</sequence>
<protein>
    <submittedName>
        <fullName evidence="1">Uncharacterized protein</fullName>
    </submittedName>
</protein>
<dbReference type="Proteomes" id="UP000243255">
    <property type="component" value="Unassembled WGS sequence"/>
</dbReference>